<sequence>MEIKIVVYSIDGTEVSSTIIYGKSKWATFGGDHPQDLLPEPIKQYVQGLYK</sequence>
<organism evidence="1 2">
    <name type="scientific">Teredinibacter turnerae (strain ATCC 39867 / T7901)</name>
    <dbReference type="NCBI Taxonomy" id="377629"/>
    <lineage>
        <taxon>Bacteria</taxon>
        <taxon>Pseudomonadati</taxon>
        <taxon>Pseudomonadota</taxon>
        <taxon>Gammaproteobacteria</taxon>
        <taxon>Cellvibrionales</taxon>
        <taxon>Cellvibrionaceae</taxon>
        <taxon>Teredinibacter</taxon>
    </lineage>
</organism>
<dbReference type="AlphaFoldDB" id="C5BJG7"/>
<protein>
    <submittedName>
        <fullName evidence="1">Uncharacterized protein</fullName>
    </submittedName>
</protein>
<evidence type="ECO:0000313" key="1">
    <source>
        <dbReference type="EMBL" id="ACR12232.1"/>
    </source>
</evidence>
<name>C5BJG7_TERTT</name>
<evidence type="ECO:0000313" key="2">
    <source>
        <dbReference type="Proteomes" id="UP000009080"/>
    </source>
</evidence>
<dbReference type="EMBL" id="CP001614">
    <property type="protein sequence ID" value="ACR12232.1"/>
    <property type="molecule type" value="Genomic_DNA"/>
</dbReference>
<proteinExistence type="predicted"/>
<dbReference type="STRING" id="377629.TERTU_2181"/>
<dbReference type="InterPro" id="IPR032248">
    <property type="entry name" value="DUF4823"/>
</dbReference>
<gene>
    <name evidence="1" type="ordered locus">TERTU_2181</name>
</gene>
<dbReference type="Proteomes" id="UP000009080">
    <property type="component" value="Chromosome"/>
</dbReference>
<reference evidence="1 2" key="1">
    <citation type="journal article" date="2009" name="PLoS ONE">
        <title>The complete genome of Teredinibacter turnerae T7901: an intracellular endosymbiont of marine wood-boring bivalves (shipworms).</title>
        <authorList>
            <person name="Yang J.C."/>
            <person name="Madupu R."/>
            <person name="Durkin A.S."/>
            <person name="Ekborg N.A."/>
            <person name="Pedamallu C.S."/>
            <person name="Hostetler J.B."/>
            <person name="Radune D."/>
            <person name="Toms B.S."/>
            <person name="Henrissat B."/>
            <person name="Coutinho P.M."/>
            <person name="Schwarz S."/>
            <person name="Field L."/>
            <person name="Trindade-Silva A.E."/>
            <person name="Soares C.A.G."/>
            <person name="Elshahawi S."/>
            <person name="Hanora A."/>
            <person name="Schmidt E.W."/>
            <person name="Haygood M.G."/>
            <person name="Posfai J."/>
            <person name="Benner J."/>
            <person name="Madinger C."/>
            <person name="Nove J."/>
            <person name="Anton B."/>
            <person name="Chaudhary K."/>
            <person name="Foster J."/>
            <person name="Holman A."/>
            <person name="Kumar S."/>
            <person name="Lessard P.A."/>
            <person name="Luyten Y.A."/>
            <person name="Slatko B."/>
            <person name="Wood N."/>
            <person name="Wu B."/>
            <person name="Teplitski M."/>
            <person name="Mougous J.D."/>
            <person name="Ward N."/>
            <person name="Eisen J.A."/>
            <person name="Badger J.H."/>
            <person name="Distel D.L."/>
        </authorList>
    </citation>
    <scope>NUCLEOTIDE SEQUENCE [LARGE SCALE GENOMIC DNA]</scope>
    <source>
        <strain evidence="2">ATCC 39867 / T7901</strain>
    </source>
</reference>
<keyword evidence="2" id="KW-1185">Reference proteome</keyword>
<dbReference type="HOGENOM" id="CLU_3104845_0_0_6"/>
<dbReference type="KEGG" id="ttu:TERTU_2181"/>
<accession>C5BJG7</accession>
<dbReference type="Pfam" id="PF16105">
    <property type="entry name" value="DUF4823"/>
    <property type="match status" value="1"/>
</dbReference>